<keyword evidence="10" id="KW-1133">Transmembrane helix</keyword>
<evidence type="ECO:0000259" key="25">
    <source>
        <dbReference type="Pfam" id="PF08263"/>
    </source>
</evidence>
<accession>A0ABD3T7P5</accession>
<evidence type="ECO:0000256" key="1">
    <source>
        <dbReference type="ARBA" id="ARBA00004251"/>
    </source>
</evidence>
<evidence type="ECO:0000313" key="27">
    <source>
        <dbReference type="Proteomes" id="UP001634393"/>
    </source>
</evidence>
<keyword evidence="14" id="KW-0284">Flavonoid biosynthesis</keyword>
<evidence type="ECO:0000256" key="11">
    <source>
        <dbReference type="ARBA" id="ARBA00023002"/>
    </source>
</evidence>
<evidence type="ECO:0000256" key="15">
    <source>
        <dbReference type="ARBA" id="ARBA00023445"/>
    </source>
</evidence>
<dbReference type="Pfam" id="PF08263">
    <property type="entry name" value="LRRNT_2"/>
    <property type="match status" value="1"/>
</dbReference>
<dbReference type="SMART" id="SM00369">
    <property type="entry name" value="LRR_TYP"/>
    <property type="match status" value="9"/>
</dbReference>
<dbReference type="InterPro" id="IPR036291">
    <property type="entry name" value="NAD(P)-bd_dom_sf"/>
</dbReference>
<dbReference type="Pfam" id="PF13855">
    <property type="entry name" value="LRR_8"/>
    <property type="match status" value="1"/>
</dbReference>
<keyword evidence="6" id="KW-0812">Transmembrane</keyword>
<sequence length="950" mass="104232">MEVVCVTGASGYVASWLVKLLLDHGYTVKATVRNLNCIYVEEGSFDSIVDGCQCVFHTASPVILKVSDPQAELMEPAIKGTLNVLESCKKVSSSSIKRVVITSSTAAVMTNRNPTGPGVIIDETWFSDPEFCQETEQWYNKSKVLAEKAGWKFAEENGIDLVVMNPGFVLGPLLQPTLNFTSQCVLSLVKGEDLFSEYPFVDVRDVAYAHLLAFENPLATGRYCLVGSTVKYGAIVNILHKFYPSLNIQYNGGSGDPTTFQVSKKKAESLGVKFTPLESVSRTLLKKLFLLYSLAIAIAIAIAICSCSAQTNHVKCLPSDQKALLDIKNGFNDPENTLSSWHGLDCCKWRGIFCHNITGSVITIDLHNRNPRYGFWNLSGEISPSLANLESLKNLDLSFNTFREIPIPEFISSLKNLQYLNLSNAGFGGVIPPNLGNLTNLQYLDVSSLGFSTLIVDDFKWVDLSFNSFTSFFPNWLVNISSLVYIDLRDSMLRGRIPLGLSELHELRFLNLGLNHNLSANGLSLFHGTWEKIEVLDLSSNKVHGKLPQNVGNMTTLTDFNLFDNELEGGIPRTIGSLCKLVNFDVSGNKMRGTLPEILEGVEKCRGDSPLPSLVNLRLSNNELTGPLPYWLGQLKNLEDLSLSYNSIEGPIPNSLNGLQNLTQLSLAGNKLNGTLPESIGELSNIDFSSNLFDGYIPIPSVEVELFDLSNNRFEGPIPQNISETMPDLIFFSLSGNKLTGKIPDDIGNMASLQVLDFSSNNLFGSIPNSLGNCSYLKALDLGNNSLSGSIPNSIGKLKQLRSLHLNDNLFSGKLPFSLNNLSSLETLDLGHNMFEDTLASWFGQGFALSSLRILRLRSNAFLGGILIEFSNLSSLQILDLSENNFTGLIPTSLGDLKAMAQEQTKNDVGLGFAVGILVPYILLIEFQEVFSIYLVTSAGAEYFHHESDN</sequence>
<evidence type="ECO:0000256" key="9">
    <source>
        <dbReference type="ARBA" id="ARBA00022857"/>
    </source>
</evidence>
<evidence type="ECO:0000256" key="7">
    <source>
        <dbReference type="ARBA" id="ARBA00022729"/>
    </source>
</evidence>
<dbReference type="GO" id="GO:0045552">
    <property type="term" value="F:dihydroflavanol 4-reductase activity"/>
    <property type="evidence" value="ECO:0007669"/>
    <property type="project" value="UniProtKB-EC"/>
</dbReference>
<dbReference type="Proteomes" id="UP001634393">
    <property type="component" value="Unassembled WGS sequence"/>
</dbReference>
<keyword evidence="9" id="KW-0521">NADP</keyword>
<dbReference type="GO" id="GO:0005886">
    <property type="term" value="C:plasma membrane"/>
    <property type="evidence" value="ECO:0007669"/>
    <property type="project" value="UniProtKB-SubCell"/>
</dbReference>
<evidence type="ECO:0000313" key="26">
    <source>
        <dbReference type="EMBL" id="KAL3832964.1"/>
    </source>
</evidence>
<keyword evidence="5" id="KW-0433">Leucine-rich repeat</keyword>
<dbReference type="Gene3D" id="3.80.10.10">
    <property type="entry name" value="Ribonuclease Inhibitor"/>
    <property type="match status" value="5"/>
</dbReference>
<evidence type="ECO:0000256" key="5">
    <source>
        <dbReference type="ARBA" id="ARBA00022614"/>
    </source>
</evidence>
<evidence type="ECO:0000256" key="20">
    <source>
        <dbReference type="ARBA" id="ARBA00042087"/>
    </source>
</evidence>
<comment type="caution">
    <text evidence="26">The sequence shown here is derived from an EMBL/GenBank/DDBJ whole genome shotgun (WGS) entry which is preliminary data.</text>
</comment>
<evidence type="ECO:0000256" key="6">
    <source>
        <dbReference type="ARBA" id="ARBA00022692"/>
    </source>
</evidence>
<dbReference type="FunFam" id="3.80.10.10:FF:000383">
    <property type="entry name" value="Leucine-rich repeat receptor protein kinase EMS1"/>
    <property type="match status" value="1"/>
</dbReference>
<dbReference type="Pfam" id="PF00560">
    <property type="entry name" value="LRR_1"/>
    <property type="match status" value="8"/>
</dbReference>
<protein>
    <recommendedName>
        <fullName evidence="19">Dihydroflavonol 4-reductase</fullName>
        <ecNumber evidence="18">1.1.1.219</ecNumber>
        <ecNumber evidence="17">1.1.1.234</ecNumber>
    </recommendedName>
    <alternativeName>
        <fullName evidence="21">Dihydrokaempferol 4-reductase</fullName>
    </alternativeName>
    <alternativeName>
        <fullName evidence="20">Flavanone 4-reductase</fullName>
    </alternativeName>
</protein>
<keyword evidence="13" id="KW-0325">Glycoprotein</keyword>
<feature type="domain" description="Leucine-rich repeat-containing N-terminal plant-type" evidence="25">
    <location>
        <begin position="318"/>
        <end position="354"/>
    </location>
</feature>
<dbReference type="SUPFAM" id="SSF51735">
    <property type="entry name" value="NAD(P)-binding Rossmann-fold domains"/>
    <property type="match status" value="1"/>
</dbReference>
<dbReference type="InterPro" id="IPR003591">
    <property type="entry name" value="Leu-rich_rpt_typical-subtyp"/>
</dbReference>
<dbReference type="FunFam" id="3.80.10.10:FF:000095">
    <property type="entry name" value="LRR receptor-like serine/threonine-protein kinase GSO1"/>
    <property type="match status" value="1"/>
</dbReference>
<dbReference type="InterPro" id="IPR032675">
    <property type="entry name" value="LRR_dom_sf"/>
</dbReference>
<comment type="similarity">
    <text evidence="3">Belongs to the RLP family.</text>
</comment>
<dbReference type="InterPro" id="IPR046956">
    <property type="entry name" value="RLP23-like"/>
</dbReference>
<dbReference type="SUPFAM" id="SSF52058">
    <property type="entry name" value="L domain-like"/>
    <property type="match status" value="1"/>
</dbReference>
<keyword evidence="8" id="KW-0677">Repeat</keyword>
<name>A0ABD3T7P5_9LAMI</name>
<keyword evidence="4" id="KW-1003">Cell membrane</keyword>
<comment type="pathway">
    <text evidence="2">Pigment biosynthesis; anthocyanin biosynthesis.</text>
</comment>
<comment type="similarity">
    <text evidence="15">Belongs to the NAD(P)-dependent epimerase/dehydratase family. Dihydroflavonol-4-reductase subfamily.</text>
</comment>
<evidence type="ECO:0000256" key="21">
    <source>
        <dbReference type="ARBA" id="ARBA00042831"/>
    </source>
</evidence>
<evidence type="ECO:0000256" key="22">
    <source>
        <dbReference type="ARBA" id="ARBA00048870"/>
    </source>
</evidence>
<dbReference type="Pfam" id="PF01370">
    <property type="entry name" value="Epimerase"/>
    <property type="match status" value="1"/>
</dbReference>
<dbReference type="GO" id="GO:0047890">
    <property type="term" value="F:flavanone 4-reductase activity"/>
    <property type="evidence" value="ECO:0007669"/>
    <property type="project" value="UniProtKB-EC"/>
</dbReference>
<keyword evidence="27" id="KW-1185">Reference proteome</keyword>
<dbReference type="Gene3D" id="3.40.50.720">
    <property type="entry name" value="NAD(P)-binding Rossmann-like Domain"/>
    <property type="match status" value="1"/>
</dbReference>
<dbReference type="InterPro" id="IPR001611">
    <property type="entry name" value="Leu-rich_rpt"/>
</dbReference>
<evidence type="ECO:0000256" key="8">
    <source>
        <dbReference type="ARBA" id="ARBA00022737"/>
    </source>
</evidence>
<dbReference type="PANTHER" id="PTHR48063">
    <property type="entry name" value="LRR RECEPTOR-LIKE KINASE"/>
    <property type="match status" value="1"/>
</dbReference>
<evidence type="ECO:0000256" key="16">
    <source>
        <dbReference type="ARBA" id="ARBA00037100"/>
    </source>
</evidence>
<keyword evidence="7" id="KW-0732">Signal</keyword>
<feature type="domain" description="NAD-dependent epimerase/dehydratase" evidence="24">
    <location>
        <begin position="4"/>
        <end position="218"/>
    </location>
</feature>
<dbReference type="PANTHER" id="PTHR48063:SF16">
    <property type="entry name" value="LRR RECEPTOR-LIKE SERINE_THREONINE-PROTEIN KINASE GSO1"/>
    <property type="match status" value="1"/>
</dbReference>
<evidence type="ECO:0000256" key="14">
    <source>
        <dbReference type="ARBA" id="ARBA00023241"/>
    </source>
</evidence>
<reference evidence="26 27" key="1">
    <citation type="submission" date="2024-12" db="EMBL/GenBank/DDBJ databases">
        <title>The unique morphological basis and parallel evolutionary history of personate flowers in Penstemon.</title>
        <authorList>
            <person name="Depatie T.H."/>
            <person name="Wessinger C.A."/>
        </authorList>
    </citation>
    <scope>NUCLEOTIDE SEQUENCE [LARGE SCALE GENOMIC DNA]</scope>
    <source>
        <strain evidence="26">WTNN_2</strain>
        <tissue evidence="26">Leaf</tissue>
    </source>
</reference>
<dbReference type="InterPro" id="IPR001509">
    <property type="entry name" value="Epimerase_deHydtase"/>
</dbReference>
<evidence type="ECO:0000259" key="24">
    <source>
        <dbReference type="Pfam" id="PF01370"/>
    </source>
</evidence>
<comment type="catalytic activity">
    <reaction evidence="23">
        <text>a (2R,3S,4S)-leucoanthocyanidin + NADP(+) = a (2R,3R)-dihydroflavonol + NADPH + H(+)</text>
        <dbReference type="Rhea" id="RHEA:54444"/>
        <dbReference type="ChEBI" id="CHEBI:15378"/>
        <dbReference type="ChEBI" id="CHEBI:57783"/>
        <dbReference type="ChEBI" id="CHEBI:58349"/>
        <dbReference type="ChEBI" id="CHEBI:138176"/>
        <dbReference type="ChEBI" id="CHEBI:138188"/>
        <dbReference type="EC" id="1.1.1.219"/>
    </reaction>
</comment>
<dbReference type="EC" id="1.1.1.219" evidence="18"/>
<dbReference type="FunFam" id="3.80.10.10:FF:000129">
    <property type="entry name" value="Leucine-rich repeat receptor-like kinase"/>
    <property type="match status" value="1"/>
</dbReference>
<dbReference type="GO" id="GO:0006952">
    <property type="term" value="P:defense response"/>
    <property type="evidence" value="ECO:0007669"/>
    <property type="project" value="UniProtKB-ARBA"/>
</dbReference>
<evidence type="ECO:0000256" key="19">
    <source>
        <dbReference type="ARBA" id="ARBA00039963"/>
    </source>
</evidence>
<keyword evidence="11" id="KW-0560">Oxidoreductase</keyword>
<evidence type="ECO:0000256" key="3">
    <source>
        <dbReference type="ARBA" id="ARBA00009592"/>
    </source>
</evidence>
<evidence type="ECO:0000256" key="10">
    <source>
        <dbReference type="ARBA" id="ARBA00022989"/>
    </source>
</evidence>
<dbReference type="InterPro" id="IPR013210">
    <property type="entry name" value="LRR_N_plant-typ"/>
</dbReference>
<dbReference type="SUPFAM" id="SSF52047">
    <property type="entry name" value="RNI-like"/>
    <property type="match status" value="1"/>
</dbReference>
<organism evidence="26 27">
    <name type="scientific">Penstemon smallii</name>
    <dbReference type="NCBI Taxonomy" id="265156"/>
    <lineage>
        <taxon>Eukaryota</taxon>
        <taxon>Viridiplantae</taxon>
        <taxon>Streptophyta</taxon>
        <taxon>Embryophyta</taxon>
        <taxon>Tracheophyta</taxon>
        <taxon>Spermatophyta</taxon>
        <taxon>Magnoliopsida</taxon>
        <taxon>eudicotyledons</taxon>
        <taxon>Gunneridae</taxon>
        <taxon>Pentapetalae</taxon>
        <taxon>asterids</taxon>
        <taxon>lamiids</taxon>
        <taxon>Lamiales</taxon>
        <taxon>Plantaginaceae</taxon>
        <taxon>Cheloneae</taxon>
        <taxon>Penstemon</taxon>
    </lineage>
</organism>
<dbReference type="SMART" id="SM00365">
    <property type="entry name" value="LRR_SD22"/>
    <property type="match status" value="3"/>
</dbReference>
<dbReference type="EMBL" id="JBJXBP010000004">
    <property type="protein sequence ID" value="KAL3832964.1"/>
    <property type="molecule type" value="Genomic_DNA"/>
</dbReference>
<evidence type="ECO:0000256" key="2">
    <source>
        <dbReference type="ARBA" id="ARBA00004935"/>
    </source>
</evidence>
<evidence type="ECO:0000256" key="23">
    <source>
        <dbReference type="ARBA" id="ARBA00049132"/>
    </source>
</evidence>
<dbReference type="GO" id="GO:0009813">
    <property type="term" value="P:flavonoid biosynthetic process"/>
    <property type="evidence" value="ECO:0007669"/>
    <property type="project" value="UniProtKB-KW"/>
</dbReference>
<keyword evidence="12" id="KW-0472">Membrane</keyword>
<proteinExistence type="inferred from homology"/>
<dbReference type="CDD" id="cd08958">
    <property type="entry name" value="FR_SDR_e"/>
    <property type="match status" value="1"/>
</dbReference>
<evidence type="ECO:0000256" key="12">
    <source>
        <dbReference type="ARBA" id="ARBA00023136"/>
    </source>
</evidence>
<dbReference type="EC" id="1.1.1.234" evidence="17"/>
<comment type="function">
    <text evidence="16">Bifunctional enzyme involved in flavonoid metabolism.</text>
</comment>
<evidence type="ECO:0000256" key="18">
    <source>
        <dbReference type="ARBA" id="ARBA00039057"/>
    </source>
</evidence>
<evidence type="ECO:0000256" key="17">
    <source>
        <dbReference type="ARBA" id="ARBA00039055"/>
    </source>
</evidence>
<dbReference type="GO" id="GO:0051707">
    <property type="term" value="P:response to other organism"/>
    <property type="evidence" value="ECO:0007669"/>
    <property type="project" value="UniProtKB-ARBA"/>
</dbReference>
<dbReference type="FunFam" id="3.40.50.720:FF:000085">
    <property type="entry name" value="Dihydroflavonol reductase"/>
    <property type="match status" value="1"/>
</dbReference>
<comment type="catalytic activity">
    <reaction evidence="22">
        <text>(2S)-flavan-4-ol + NADP(+) = (2S)-flavanone + NADPH + H(+)</text>
        <dbReference type="Rhea" id="RHEA:11228"/>
        <dbReference type="ChEBI" id="CHEBI:15378"/>
        <dbReference type="ChEBI" id="CHEBI:15605"/>
        <dbReference type="ChEBI" id="CHEBI:15606"/>
        <dbReference type="ChEBI" id="CHEBI:57783"/>
        <dbReference type="ChEBI" id="CHEBI:58349"/>
        <dbReference type="EC" id="1.1.1.234"/>
    </reaction>
</comment>
<comment type="subcellular location">
    <subcellularLocation>
        <location evidence="1">Cell membrane</location>
        <topology evidence="1">Single-pass type I membrane protein</topology>
    </subcellularLocation>
</comment>
<evidence type="ECO:0000256" key="13">
    <source>
        <dbReference type="ARBA" id="ARBA00023180"/>
    </source>
</evidence>
<dbReference type="AlphaFoldDB" id="A0ABD3T7P5"/>
<gene>
    <name evidence="26" type="ORF">ACJIZ3_007700</name>
</gene>
<evidence type="ECO:0000256" key="4">
    <source>
        <dbReference type="ARBA" id="ARBA00022475"/>
    </source>
</evidence>